<dbReference type="AlphaFoldDB" id="A0A4R2P5E4"/>
<name>A0A4R2P5E4_9BACL</name>
<evidence type="ECO:0000313" key="3">
    <source>
        <dbReference type="EMBL" id="TCP30002.1"/>
    </source>
</evidence>
<dbReference type="SUPFAM" id="SSF53756">
    <property type="entry name" value="UDP-Glycosyltransferase/glycogen phosphorylase"/>
    <property type="match status" value="2"/>
</dbReference>
<dbReference type="InterPro" id="IPR028098">
    <property type="entry name" value="Glyco_trans_4-like_N"/>
</dbReference>
<dbReference type="PANTHER" id="PTHR12526">
    <property type="entry name" value="GLYCOSYLTRANSFERASE"/>
    <property type="match status" value="1"/>
</dbReference>
<dbReference type="RefSeq" id="WP_132745153.1">
    <property type="nucleotide sequence ID" value="NZ_SLXK01000007.1"/>
</dbReference>
<reference evidence="3 4" key="1">
    <citation type="submission" date="2019-03" db="EMBL/GenBank/DDBJ databases">
        <title>Genomic Encyclopedia of Type Strains, Phase IV (KMG-IV): sequencing the most valuable type-strain genomes for metagenomic binning, comparative biology and taxonomic classification.</title>
        <authorList>
            <person name="Goeker M."/>
        </authorList>
    </citation>
    <scope>NUCLEOTIDE SEQUENCE [LARGE SCALE GENOMIC DNA]</scope>
    <source>
        <strain evidence="3 4">DSM 19377</strain>
    </source>
</reference>
<evidence type="ECO:0000259" key="2">
    <source>
        <dbReference type="Pfam" id="PF13439"/>
    </source>
</evidence>
<dbReference type="Gene3D" id="3.40.50.2000">
    <property type="entry name" value="Glycogen Phosphorylase B"/>
    <property type="match status" value="3"/>
</dbReference>
<protein>
    <submittedName>
        <fullName evidence="3">Glycosyltransferase involved in cell wall biosynthesis</fullName>
    </submittedName>
</protein>
<feature type="domain" description="Glycosyl transferase family 1" evidence="1">
    <location>
        <begin position="520"/>
        <end position="653"/>
    </location>
</feature>
<dbReference type="Pfam" id="PF00534">
    <property type="entry name" value="Glycos_transf_1"/>
    <property type="match status" value="2"/>
</dbReference>
<keyword evidence="3" id="KW-0808">Transferase</keyword>
<keyword evidence="4" id="KW-1185">Reference proteome</keyword>
<dbReference type="EMBL" id="SLXK01000007">
    <property type="protein sequence ID" value="TCP30002.1"/>
    <property type="molecule type" value="Genomic_DNA"/>
</dbReference>
<dbReference type="Proteomes" id="UP000295416">
    <property type="component" value="Unassembled WGS sequence"/>
</dbReference>
<dbReference type="Pfam" id="PF13439">
    <property type="entry name" value="Glyco_transf_4"/>
    <property type="match status" value="1"/>
</dbReference>
<feature type="domain" description="Glycosyltransferase subfamily 4-like N-terminal" evidence="2">
    <location>
        <begin position="455"/>
        <end position="518"/>
    </location>
</feature>
<evidence type="ECO:0000259" key="1">
    <source>
        <dbReference type="Pfam" id="PF00534"/>
    </source>
</evidence>
<dbReference type="GO" id="GO:0016757">
    <property type="term" value="F:glycosyltransferase activity"/>
    <property type="evidence" value="ECO:0007669"/>
    <property type="project" value="InterPro"/>
</dbReference>
<organism evidence="3 4">
    <name type="scientific">Scopulibacillus darangshiensis</name>
    <dbReference type="NCBI Taxonomy" id="442528"/>
    <lineage>
        <taxon>Bacteria</taxon>
        <taxon>Bacillati</taxon>
        <taxon>Bacillota</taxon>
        <taxon>Bacilli</taxon>
        <taxon>Bacillales</taxon>
        <taxon>Sporolactobacillaceae</taxon>
        <taxon>Scopulibacillus</taxon>
    </lineage>
</organism>
<accession>A0A4R2P5E4</accession>
<gene>
    <name evidence="3" type="ORF">EV207_10796</name>
</gene>
<proteinExistence type="predicted"/>
<dbReference type="OrthoDB" id="6713581at2"/>
<dbReference type="InterPro" id="IPR001296">
    <property type="entry name" value="Glyco_trans_1"/>
</dbReference>
<dbReference type="PANTHER" id="PTHR12526:SF630">
    <property type="entry name" value="GLYCOSYLTRANSFERASE"/>
    <property type="match status" value="1"/>
</dbReference>
<sequence>MRKLKILLYGEIDLNIMDGSTIWLSSMAHVLNKDENIEVNVLLKARIRNKDFTEELAALSQINIIDPYKATHSQTFQNPYRMNCGEAARVIEELDEEHHYHCIIIRGFDIAEEMAKTVLISKTIPYITNFTHDKGKINENERNKLKEIYNLSSNMFVQTQEMKDLLKSILGVKGDKFAILSPMIPDYEEQPDFRNHHNTLVYTGKFAKDWYTEEILSAFTRLQGKDLAATLNIVGNKFQGALADQKEELADRMRNMVGLEWFGAVSRNESLRIISKSDIGISWRSSRIDHHDSVELSTKLLEYGRQGTPVLLRRTKMHEDLLGQDYPLFVDSEDDVVRKTSDILNNRKLYRKTAKRVYEACRTFTYTAACERLKPLLWQYYGDRIKLLFAGHDFKFIQKGVEYFRNHPNFEVKVDQWTGHNEHDEIASKSCLDWADIIFCEWGLGNAVWYSNHKKPGQKLIVRMHAQERKTVYPKQFTMDHIDKVIAVSPYIFEEFHRVCQVPRDKMVMIYNMVDTEEFDHPKLAEHEIEFNLGICGILPSLKRFDRALNIFEKLWEKEKRYKLFVKSKLPHELDWLMKRDTEKAYYDNLFERIKSAPWRKNVIFDQHGNDVDEWLRKIGYVLSTSDFESFHLAPMEGMASGSTPVVSHWRGAETIYPKEFIFENEDDMVDFISNKSHDNSSIKDYPKQYFDTALVLGKLEKLMTNVL</sequence>
<comment type="caution">
    <text evidence="3">The sequence shown here is derived from an EMBL/GenBank/DDBJ whole genome shotgun (WGS) entry which is preliminary data.</text>
</comment>
<dbReference type="CDD" id="cd03801">
    <property type="entry name" value="GT4_PimA-like"/>
    <property type="match status" value="1"/>
</dbReference>
<evidence type="ECO:0000313" key="4">
    <source>
        <dbReference type="Proteomes" id="UP000295416"/>
    </source>
</evidence>
<feature type="domain" description="Glycosyl transferase family 1" evidence="1">
    <location>
        <begin position="187"/>
        <end position="358"/>
    </location>
</feature>